<organism evidence="3 4">
    <name type="scientific">Streptomyces davaonensis (strain DSM 101723 / JCM 4913 / KCC S-0913 / 768)</name>
    <dbReference type="NCBI Taxonomy" id="1214101"/>
    <lineage>
        <taxon>Bacteria</taxon>
        <taxon>Bacillati</taxon>
        <taxon>Actinomycetota</taxon>
        <taxon>Actinomycetes</taxon>
        <taxon>Kitasatosporales</taxon>
        <taxon>Streptomycetaceae</taxon>
        <taxon>Streptomyces</taxon>
    </lineage>
</organism>
<evidence type="ECO:0000259" key="2">
    <source>
        <dbReference type="PROSITE" id="PS50837"/>
    </source>
</evidence>
<dbReference type="OrthoDB" id="135105at2"/>
<dbReference type="RefSeq" id="WP_015658108.1">
    <property type="nucleotide sequence ID" value="NC_020504.1"/>
</dbReference>
<evidence type="ECO:0000313" key="4">
    <source>
        <dbReference type="Proteomes" id="UP000008043"/>
    </source>
</evidence>
<feature type="transmembrane region" description="Helical" evidence="1">
    <location>
        <begin position="815"/>
        <end position="834"/>
    </location>
</feature>
<sequence length="949" mass="104862">MRGAPDFEQPAWQPGTVINAGVYQAVQQPARGAAPPPPSDDPQFRSALARLLLRKLTSTLDEIHWLDDELVELTAIVEDVDGYPATRRRGLLRRRGRYATSPLSQALTRPKTDLILLQGQAGSGKSVALRQYATTQLRQIAEGRAAPDAPLPVYVNLRELHAKPHEITTELLRRYIMEQTGPRGSADIAAYFTHCFADDLRERRVTLLLDSFDEIPAVLGSATVDAVVAPYVQTVIELVGGGGRCVVASREYKGLRANGWTRLHILGLSPQQQEDFLRRVGLDQRELGLLQPLLTDPRRGFTAEAQNPLSLKLLATYVQAHHALPDRPSTLFADYAALRLRAVLGEAPEVQQRLADFLARFAFRLTASGGGLSVDERSHHEDLVKVAEEDPGTRVLLIRALSESRILVSSGRRVFFGHRRVQQYFASKYVADHPDAVAPHELATNGRWRETAVTVLQDGAPEVTEPLLGALAEVLAAERTDEAVFEWSPAAVHCLELLTAAYQGRAEWPYETVRPLVETLVATAWERGSVSDRKFALDCLPLLSEEARERYIDRAFAGESGWLRTTALRDCATLPTLSPAIQESIRRLLITMLGQKVAPAEAHAIKADLQRIRGDEDLVRVRRVVERVPLGVTVLAVAYFLSLLYDGLDAVSLLLGPTFFVALPLTSFWLFQSSQPLSYGVAKSRLRRFVEETFRRWVDLKEVELSTTSYLKGLSGFAVGSIGVHLTLMVFGLVRGSVLLAVFPVLSLPLAVYILLWGPSTLFVIRHGCSARDLGVAGLARTPWTALRVEEHPANGVFKGSWFARGLRVVRKTGPTLVAAGTFIGGMAYLIIRFTLAFGLIWGCVIGLGAIVFLVDLSRALLRQLLSRRRVTRAAERGSVGGPAFFSALHDLRDTAEAAEYVRLVRAVPRAEPLALDRQALRRYIAELPETDSELLDELGRLDEQLRTR</sequence>
<dbReference type="Proteomes" id="UP000008043">
    <property type="component" value="Chromosome"/>
</dbReference>
<feature type="domain" description="NACHT" evidence="2">
    <location>
        <begin position="113"/>
        <end position="215"/>
    </location>
</feature>
<keyword evidence="1" id="KW-0472">Membrane</keyword>
<dbReference type="SUPFAM" id="SSF52540">
    <property type="entry name" value="P-loop containing nucleoside triphosphate hydrolases"/>
    <property type="match status" value="1"/>
</dbReference>
<protein>
    <recommendedName>
        <fullName evidence="2">NACHT domain-containing protein</fullName>
    </recommendedName>
</protein>
<accession>K4QUQ0</accession>
<keyword evidence="1" id="KW-1133">Transmembrane helix</keyword>
<keyword evidence="4" id="KW-1185">Reference proteome</keyword>
<feature type="transmembrane region" description="Helical" evidence="1">
    <location>
        <begin position="628"/>
        <end position="645"/>
    </location>
</feature>
<dbReference type="STRING" id="1214101.BN159_3352"/>
<dbReference type="PROSITE" id="PS50837">
    <property type="entry name" value="NACHT"/>
    <property type="match status" value="1"/>
</dbReference>
<dbReference type="InterPro" id="IPR007111">
    <property type="entry name" value="NACHT_NTPase"/>
</dbReference>
<dbReference type="InterPro" id="IPR027417">
    <property type="entry name" value="P-loop_NTPase"/>
</dbReference>
<dbReference type="Gene3D" id="3.40.50.300">
    <property type="entry name" value="P-loop containing nucleotide triphosphate hydrolases"/>
    <property type="match status" value="1"/>
</dbReference>
<feature type="transmembrane region" description="Helical" evidence="1">
    <location>
        <begin position="651"/>
        <end position="671"/>
    </location>
</feature>
<evidence type="ECO:0000313" key="3">
    <source>
        <dbReference type="EMBL" id="CCK27731.1"/>
    </source>
</evidence>
<dbReference type="PATRIC" id="fig|1214101.3.peg.3401"/>
<dbReference type="Pfam" id="PF05729">
    <property type="entry name" value="NACHT"/>
    <property type="match status" value="1"/>
</dbReference>
<dbReference type="EMBL" id="HE971709">
    <property type="protein sequence ID" value="CCK27731.1"/>
    <property type="molecule type" value="Genomic_DNA"/>
</dbReference>
<dbReference type="eggNOG" id="COG5635">
    <property type="taxonomic scope" value="Bacteria"/>
</dbReference>
<feature type="transmembrane region" description="Helical" evidence="1">
    <location>
        <begin position="840"/>
        <end position="862"/>
    </location>
</feature>
<dbReference type="AlphaFoldDB" id="K4QUQ0"/>
<name>K4QUQ0_STRDJ</name>
<dbReference type="KEGG" id="sdv:BN159_3352"/>
<reference evidence="3 4" key="1">
    <citation type="journal article" date="2012" name="J. Bacteriol.">
        <title>Genome sequence of the bacterium Streptomyces davawensis JCM 4913 and heterologous production of the unique antibiotic roseoflavin.</title>
        <authorList>
            <person name="Jankowitsch F."/>
            <person name="Schwarz J."/>
            <person name="Ruckert C."/>
            <person name="Gust B."/>
            <person name="Szczepanowski R."/>
            <person name="Blom J."/>
            <person name="Pelzer S."/>
            <person name="Kalinowski J."/>
            <person name="Mack M."/>
        </authorList>
    </citation>
    <scope>NUCLEOTIDE SEQUENCE [LARGE SCALE GENOMIC DNA]</scope>
    <source>
        <strain evidence="4">DSM 101723 / JCM 4913 / KCC S-0913 / 768</strain>
    </source>
</reference>
<dbReference type="HOGENOM" id="CLU_288839_0_0_11"/>
<keyword evidence="1" id="KW-0812">Transmembrane</keyword>
<feature type="transmembrane region" description="Helical" evidence="1">
    <location>
        <begin position="737"/>
        <end position="756"/>
    </location>
</feature>
<proteinExistence type="predicted"/>
<gene>
    <name evidence="3" type="ORF">BN159_3352</name>
</gene>
<evidence type="ECO:0000256" key="1">
    <source>
        <dbReference type="SAM" id="Phobius"/>
    </source>
</evidence>